<keyword evidence="3" id="KW-0731">Sigma factor</keyword>
<dbReference type="Proteomes" id="UP000253961">
    <property type="component" value="Unassembled WGS sequence"/>
</dbReference>
<dbReference type="Gene3D" id="1.10.1740.10">
    <property type="match status" value="1"/>
</dbReference>
<dbReference type="PANTHER" id="PTHR43133">
    <property type="entry name" value="RNA POLYMERASE ECF-TYPE SIGMA FACTO"/>
    <property type="match status" value="1"/>
</dbReference>
<dbReference type="InterPro" id="IPR014327">
    <property type="entry name" value="RNA_pol_sigma70_bacteroid"/>
</dbReference>
<proteinExistence type="inferred from homology"/>
<dbReference type="AlphaFoldDB" id="A0A369Q098"/>
<keyword evidence="2" id="KW-0805">Transcription regulation</keyword>
<evidence type="ECO:0000256" key="1">
    <source>
        <dbReference type="ARBA" id="ARBA00010641"/>
    </source>
</evidence>
<dbReference type="InterPro" id="IPR013249">
    <property type="entry name" value="RNA_pol_sigma70_r4_t2"/>
</dbReference>
<dbReference type="NCBIfam" id="TIGR02937">
    <property type="entry name" value="sigma70-ECF"/>
    <property type="match status" value="1"/>
</dbReference>
<dbReference type="InterPro" id="IPR013324">
    <property type="entry name" value="RNA_pol_sigma_r3/r4-like"/>
</dbReference>
<keyword evidence="4" id="KW-0804">Transcription</keyword>
<protein>
    <submittedName>
        <fullName evidence="7">RNA polymerase sigma-70 factor</fullName>
    </submittedName>
</protein>
<dbReference type="Pfam" id="PF08281">
    <property type="entry name" value="Sigma70_r4_2"/>
    <property type="match status" value="1"/>
</dbReference>
<dbReference type="GO" id="GO:0006352">
    <property type="term" value="P:DNA-templated transcription initiation"/>
    <property type="evidence" value="ECO:0007669"/>
    <property type="project" value="InterPro"/>
</dbReference>
<dbReference type="GO" id="GO:0016987">
    <property type="term" value="F:sigma factor activity"/>
    <property type="evidence" value="ECO:0007669"/>
    <property type="project" value="UniProtKB-KW"/>
</dbReference>
<dbReference type="OrthoDB" id="1097528at2"/>
<dbReference type="Gene3D" id="1.10.10.10">
    <property type="entry name" value="Winged helix-like DNA-binding domain superfamily/Winged helix DNA-binding domain"/>
    <property type="match status" value="1"/>
</dbReference>
<dbReference type="SUPFAM" id="SSF88659">
    <property type="entry name" value="Sigma3 and sigma4 domains of RNA polymerase sigma factors"/>
    <property type="match status" value="1"/>
</dbReference>
<dbReference type="InterPro" id="IPR014284">
    <property type="entry name" value="RNA_pol_sigma-70_dom"/>
</dbReference>
<accession>A0A369Q098</accession>
<dbReference type="InterPro" id="IPR036388">
    <property type="entry name" value="WH-like_DNA-bd_sf"/>
</dbReference>
<evidence type="ECO:0000313" key="8">
    <source>
        <dbReference type="Proteomes" id="UP000253961"/>
    </source>
</evidence>
<evidence type="ECO:0000256" key="4">
    <source>
        <dbReference type="ARBA" id="ARBA00023163"/>
    </source>
</evidence>
<dbReference type="InterPro" id="IPR039425">
    <property type="entry name" value="RNA_pol_sigma-70-like"/>
</dbReference>
<comment type="similarity">
    <text evidence="1">Belongs to the sigma-70 factor family. ECF subfamily.</text>
</comment>
<dbReference type="NCBIfam" id="TIGR02985">
    <property type="entry name" value="Sig70_bacteroi1"/>
    <property type="match status" value="1"/>
</dbReference>
<keyword evidence="8" id="KW-1185">Reference proteome</keyword>
<evidence type="ECO:0000259" key="6">
    <source>
        <dbReference type="Pfam" id="PF08281"/>
    </source>
</evidence>
<dbReference type="InterPro" id="IPR007627">
    <property type="entry name" value="RNA_pol_sigma70_r2"/>
</dbReference>
<evidence type="ECO:0000256" key="3">
    <source>
        <dbReference type="ARBA" id="ARBA00023082"/>
    </source>
</evidence>
<dbReference type="RefSeq" id="WP_115401846.1">
    <property type="nucleotide sequence ID" value="NZ_QPKV01000003.1"/>
</dbReference>
<evidence type="ECO:0000313" key="7">
    <source>
        <dbReference type="EMBL" id="RDC56657.1"/>
    </source>
</evidence>
<dbReference type="SUPFAM" id="SSF88946">
    <property type="entry name" value="Sigma2 domain of RNA polymerase sigma factors"/>
    <property type="match status" value="1"/>
</dbReference>
<reference evidence="7 8" key="1">
    <citation type="submission" date="2018-07" db="EMBL/GenBank/DDBJ databases">
        <title>Pedobacter sp. nov., isolated from soil.</title>
        <authorList>
            <person name="Zhou L.Y."/>
            <person name="Du Z.J."/>
        </authorList>
    </citation>
    <scope>NUCLEOTIDE SEQUENCE [LARGE SCALE GENOMIC DNA]</scope>
    <source>
        <strain evidence="7 8">JDX94</strain>
    </source>
</reference>
<comment type="caution">
    <text evidence="7">The sequence shown here is derived from an EMBL/GenBank/DDBJ whole genome shotgun (WGS) entry which is preliminary data.</text>
</comment>
<dbReference type="GO" id="GO:0003677">
    <property type="term" value="F:DNA binding"/>
    <property type="evidence" value="ECO:0007669"/>
    <property type="project" value="InterPro"/>
</dbReference>
<dbReference type="EMBL" id="QPKV01000003">
    <property type="protein sequence ID" value="RDC56657.1"/>
    <property type="molecule type" value="Genomic_DNA"/>
</dbReference>
<feature type="domain" description="RNA polymerase sigma factor 70 region 4 type 2" evidence="6">
    <location>
        <begin position="124"/>
        <end position="175"/>
    </location>
</feature>
<dbReference type="PANTHER" id="PTHR43133:SF46">
    <property type="entry name" value="RNA POLYMERASE SIGMA-70 FACTOR ECF SUBFAMILY"/>
    <property type="match status" value="1"/>
</dbReference>
<gene>
    <name evidence="7" type="ORF">DU508_05450</name>
</gene>
<sequence>MRDYSGHSDHELIDLIKVGDEYAFENLYNRYWDRLLYFANQKTGDRVDAENIVQDVFVSLWNRRSELQITSEIAHYLVVSIKYRVIRLFEKQRTQRLNEEKSLSSFDILDNSTQQYLEFDELKQRLEKLICELPEKSAIIFRLSREDGLSHKEIAGQLDISERAVNDSLVKTKKSLSVSLRSFLNSYLL</sequence>
<dbReference type="Pfam" id="PF04542">
    <property type="entry name" value="Sigma70_r2"/>
    <property type="match status" value="1"/>
</dbReference>
<feature type="domain" description="RNA polymerase sigma-70 region 2" evidence="5">
    <location>
        <begin position="27"/>
        <end position="93"/>
    </location>
</feature>
<dbReference type="InterPro" id="IPR013325">
    <property type="entry name" value="RNA_pol_sigma_r2"/>
</dbReference>
<evidence type="ECO:0000256" key="2">
    <source>
        <dbReference type="ARBA" id="ARBA00023015"/>
    </source>
</evidence>
<name>A0A369Q098_9SPHI</name>
<organism evidence="7 8">
    <name type="scientific">Pedobacter chinensis</name>
    <dbReference type="NCBI Taxonomy" id="2282421"/>
    <lineage>
        <taxon>Bacteria</taxon>
        <taxon>Pseudomonadati</taxon>
        <taxon>Bacteroidota</taxon>
        <taxon>Sphingobacteriia</taxon>
        <taxon>Sphingobacteriales</taxon>
        <taxon>Sphingobacteriaceae</taxon>
        <taxon>Pedobacter</taxon>
    </lineage>
</organism>
<evidence type="ECO:0000259" key="5">
    <source>
        <dbReference type="Pfam" id="PF04542"/>
    </source>
</evidence>